<name>H8GKZ9_METAL</name>
<sequence length="76" mass="8783">MNINQRIRADIVSPFEDINVLGVVVHRLARIHDQIRLPGYLYKRGDYFVSDGSGTCIYRPEDDDFDRVWAGGEWAN</sequence>
<dbReference type="Proteomes" id="UP000005090">
    <property type="component" value="Chromosome"/>
</dbReference>
<dbReference type="EMBL" id="CM001475">
    <property type="protein sequence ID" value="EIC30480.1"/>
    <property type="molecule type" value="Genomic_DNA"/>
</dbReference>
<reference evidence="1 2" key="1">
    <citation type="journal article" date="2013" name="Genome Announc.">
        <title>Genome Sequence of the Obligate Gammaproteobacterial Methanotroph Methylomicrobium album Strain BG8.</title>
        <authorList>
            <person name="Kits K.D."/>
            <person name="Kalyuzhnaya M.G."/>
            <person name="Klotz M.G."/>
            <person name="Jetten M.S."/>
            <person name="Op den Camp H.J."/>
            <person name="Vuilleumier S."/>
            <person name="Bringel F."/>
            <person name="Dispirito A.A."/>
            <person name="Murrell J.C."/>
            <person name="Bruce D."/>
            <person name="Cheng J.F."/>
            <person name="Copeland A."/>
            <person name="Goodwin L."/>
            <person name="Hauser L."/>
            <person name="Lajus A."/>
            <person name="Land M.L."/>
            <person name="Lapidus A."/>
            <person name="Lucas S."/>
            <person name="Medigue C."/>
            <person name="Pitluck S."/>
            <person name="Woyke T."/>
            <person name="Zeytun A."/>
            <person name="Stein L.Y."/>
        </authorList>
    </citation>
    <scope>NUCLEOTIDE SEQUENCE [LARGE SCALE GENOMIC DNA]</scope>
    <source>
        <strain evidence="1 2">BG8</strain>
    </source>
</reference>
<protein>
    <submittedName>
        <fullName evidence="1">Uncharacterized protein</fullName>
    </submittedName>
</protein>
<dbReference type="RefSeq" id="WP_005373107.1">
    <property type="nucleotide sequence ID" value="NZ_CM001475.1"/>
</dbReference>
<evidence type="ECO:0000313" key="1">
    <source>
        <dbReference type="EMBL" id="EIC30480.1"/>
    </source>
</evidence>
<accession>H8GKZ9</accession>
<evidence type="ECO:0000313" key="2">
    <source>
        <dbReference type="Proteomes" id="UP000005090"/>
    </source>
</evidence>
<organism evidence="1 2">
    <name type="scientific">Methylomicrobium album BG8</name>
    <dbReference type="NCBI Taxonomy" id="686340"/>
    <lineage>
        <taxon>Bacteria</taxon>
        <taxon>Pseudomonadati</taxon>
        <taxon>Pseudomonadota</taxon>
        <taxon>Gammaproteobacteria</taxon>
        <taxon>Methylococcales</taxon>
        <taxon>Methylococcaceae</taxon>
        <taxon>Methylomicrobium</taxon>
    </lineage>
</organism>
<gene>
    <name evidence="1" type="ORF">Metal_2788</name>
</gene>
<keyword evidence="2" id="KW-1185">Reference proteome</keyword>
<proteinExistence type="predicted"/>
<dbReference type="AlphaFoldDB" id="H8GKZ9"/>
<dbReference type="HOGENOM" id="CLU_2650255_0_0_6"/>